<keyword evidence="3" id="KW-1185">Reference proteome</keyword>
<evidence type="ECO:0000259" key="1">
    <source>
        <dbReference type="Pfam" id="PF00483"/>
    </source>
</evidence>
<accession>A0A2T0K8L8</accession>
<dbReference type="Pfam" id="PF00483">
    <property type="entry name" value="NTP_transferase"/>
    <property type="match status" value="1"/>
</dbReference>
<dbReference type="InterPro" id="IPR005908">
    <property type="entry name" value="G1P_thy_trans_l"/>
</dbReference>
<keyword evidence="2" id="KW-0808">Transferase</keyword>
<dbReference type="SUPFAM" id="SSF53448">
    <property type="entry name" value="Nucleotide-diphospho-sugar transferases"/>
    <property type="match status" value="1"/>
</dbReference>
<proteinExistence type="predicted"/>
<dbReference type="RefSeq" id="WP_106322360.1">
    <property type="nucleotide sequence ID" value="NZ_BOMO01000051.1"/>
</dbReference>
<dbReference type="NCBIfam" id="TIGR01208">
    <property type="entry name" value="rmlA_long"/>
    <property type="match status" value="1"/>
</dbReference>
<dbReference type="EMBL" id="PVMZ01000010">
    <property type="protein sequence ID" value="PRX19424.1"/>
    <property type="molecule type" value="Genomic_DNA"/>
</dbReference>
<dbReference type="PANTHER" id="PTHR42883:SF2">
    <property type="entry name" value="THYMIDYLYLTRANSFERASE"/>
    <property type="match status" value="1"/>
</dbReference>
<evidence type="ECO:0000313" key="3">
    <source>
        <dbReference type="Proteomes" id="UP000239415"/>
    </source>
</evidence>
<dbReference type="InterPro" id="IPR005835">
    <property type="entry name" value="NTP_transferase_dom"/>
</dbReference>
<evidence type="ECO:0000313" key="2">
    <source>
        <dbReference type="EMBL" id="PRX19424.1"/>
    </source>
</evidence>
<gene>
    <name evidence="2" type="ORF">CLV67_110176</name>
</gene>
<dbReference type="Proteomes" id="UP000239415">
    <property type="component" value="Unassembled WGS sequence"/>
</dbReference>
<dbReference type="GO" id="GO:0016740">
    <property type="term" value="F:transferase activity"/>
    <property type="evidence" value="ECO:0007669"/>
    <property type="project" value="UniProtKB-KW"/>
</dbReference>
<dbReference type="Gene3D" id="3.90.550.10">
    <property type="entry name" value="Spore Coat Polysaccharide Biosynthesis Protein SpsA, Chain A"/>
    <property type="match status" value="1"/>
</dbReference>
<dbReference type="AlphaFoldDB" id="A0A2T0K8L8"/>
<organism evidence="2 3">
    <name type="scientific">Actinoplanes italicus</name>
    <dbReference type="NCBI Taxonomy" id="113567"/>
    <lineage>
        <taxon>Bacteria</taxon>
        <taxon>Bacillati</taxon>
        <taxon>Actinomycetota</taxon>
        <taxon>Actinomycetes</taxon>
        <taxon>Micromonosporales</taxon>
        <taxon>Micromonosporaceae</taxon>
        <taxon>Actinoplanes</taxon>
    </lineage>
</organism>
<name>A0A2T0K8L8_9ACTN</name>
<dbReference type="InterPro" id="IPR029044">
    <property type="entry name" value="Nucleotide-diphossugar_trans"/>
</dbReference>
<feature type="domain" description="Nucleotidyl transferase" evidence="1">
    <location>
        <begin position="2"/>
        <end position="235"/>
    </location>
</feature>
<dbReference type="OrthoDB" id="9803871at2"/>
<dbReference type="PANTHER" id="PTHR42883">
    <property type="entry name" value="GLUCOSE-1-PHOSPHATE THYMIDYLTRANSFERASE"/>
    <property type="match status" value="1"/>
</dbReference>
<sequence>MKALVLAGGSGTRLRPLTYVMPKQLVPVAGEPLLFHTMRNLHQIGVRDVAVVVGDWHAEIADALGDGRRFGLRITYLRQDRPRGLAHCVLLARPFLGADDFVMCLGDNFLPDGIGDLAADFAQRRPAAQIAVRAVDDPRAFGVAETDGSGVVRRLVEKPAEPAGNLAVLGVYFFTEAIHEAVERIRPGARGELEITDAVQLLVTAGATVRASEYAGYWADVGRIEDVLRCNRHALDQVKPELLGEVDDASETVGAVALAPGARLVRSRVEGPAIIGPGAAIVDSKVGPNVVIGSECTIQATRLGDCVVLDGGRMTGLISDPQPLPPEGERRDD</sequence>
<reference evidence="2 3" key="1">
    <citation type="submission" date="2018-03" db="EMBL/GenBank/DDBJ databases">
        <title>Genomic Encyclopedia of Archaeal and Bacterial Type Strains, Phase II (KMG-II): from individual species to whole genera.</title>
        <authorList>
            <person name="Goeker M."/>
        </authorList>
    </citation>
    <scope>NUCLEOTIDE SEQUENCE [LARGE SCALE GENOMIC DNA]</scope>
    <source>
        <strain evidence="2 3">DSM 43146</strain>
    </source>
</reference>
<comment type="caution">
    <text evidence="2">The sequence shown here is derived from an EMBL/GenBank/DDBJ whole genome shotgun (WGS) entry which is preliminary data.</text>
</comment>
<dbReference type="CDD" id="cd04189">
    <property type="entry name" value="G1P_TT_long"/>
    <property type="match status" value="1"/>
</dbReference>
<protein>
    <submittedName>
        <fullName evidence="2">Glucose-1-phosphate thymidylyltransferase</fullName>
    </submittedName>
</protein>